<gene>
    <name evidence="2" type="ORF">C9I94_08820</name>
</gene>
<organism evidence="2 3">
    <name type="scientific">Photobacterium swingsii</name>
    <dbReference type="NCBI Taxonomy" id="680026"/>
    <lineage>
        <taxon>Bacteria</taxon>
        <taxon>Pseudomonadati</taxon>
        <taxon>Pseudomonadota</taxon>
        <taxon>Gammaproteobacteria</taxon>
        <taxon>Vibrionales</taxon>
        <taxon>Vibrionaceae</taxon>
        <taxon>Photobacterium</taxon>
    </lineage>
</organism>
<dbReference type="Pfam" id="PF12680">
    <property type="entry name" value="SnoaL_2"/>
    <property type="match status" value="1"/>
</dbReference>
<dbReference type="OrthoDB" id="1115105at2"/>
<dbReference type="Proteomes" id="UP000240481">
    <property type="component" value="Unassembled WGS sequence"/>
</dbReference>
<evidence type="ECO:0000313" key="2">
    <source>
        <dbReference type="EMBL" id="PSW24904.1"/>
    </source>
</evidence>
<dbReference type="InterPro" id="IPR037401">
    <property type="entry name" value="SnoaL-like"/>
</dbReference>
<reference evidence="2 3" key="1">
    <citation type="submission" date="2018-01" db="EMBL/GenBank/DDBJ databases">
        <title>Whole genome sequencing of Histamine producing bacteria.</title>
        <authorList>
            <person name="Butler K."/>
        </authorList>
    </citation>
    <scope>NUCLEOTIDE SEQUENCE [LARGE SCALE GENOMIC DNA]</scope>
    <source>
        <strain evidence="2 3">DSM 24669</strain>
    </source>
</reference>
<dbReference type="AlphaFoldDB" id="A0A0J8VGE0"/>
<sequence length="149" mass="17126">MTQGVIDSSNQVLANFITVYSQLGKDNLVDLEAIYHPDIVFEDPAHRIEGWDALHEYFAQLYSNITSCDFQIHHSLVDEKQAFVQWTMTFSHPDIEKGKARTVEGCTRLELDGNKVVFHRDYFDLGEMIYEGVPLLGKVIRHIKTRLGQ</sequence>
<name>A0A0J8VGE0_9GAMM</name>
<accession>A0A0J8VGE0</accession>
<feature type="domain" description="SnoaL-like" evidence="1">
    <location>
        <begin position="20"/>
        <end position="119"/>
    </location>
</feature>
<dbReference type="RefSeq" id="WP_048897867.1">
    <property type="nucleotide sequence ID" value="NZ_AP024853.1"/>
</dbReference>
<protein>
    <submittedName>
        <fullName evidence="2">Nuclear transport factor 2 family protein</fullName>
    </submittedName>
</protein>
<dbReference type="EMBL" id="PYLZ01000004">
    <property type="protein sequence ID" value="PSW24904.1"/>
    <property type="molecule type" value="Genomic_DNA"/>
</dbReference>
<evidence type="ECO:0000259" key="1">
    <source>
        <dbReference type="Pfam" id="PF12680"/>
    </source>
</evidence>
<dbReference type="SUPFAM" id="SSF54427">
    <property type="entry name" value="NTF2-like"/>
    <property type="match status" value="1"/>
</dbReference>
<proteinExistence type="predicted"/>
<comment type="caution">
    <text evidence="2">The sequence shown here is derived from an EMBL/GenBank/DDBJ whole genome shotgun (WGS) entry which is preliminary data.</text>
</comment>
<keyword evidence="3" id="KW-1185">Reference proteome</keyword>
<evidence type="ECO:0000313" key="3">
    <source>
        <dbReference type="Proteomes" id="UP000240481"/>
    </source>
</evidence>
<dbReference type="Gene3D" id="3.10.450.50">
    <property type="match status" value="1"/>
</dbReference>
<dbReference type="STRING" id="680026.AB733_05555"/>
<dbReference type="InterPro" id="IPR032710">
    <property type="entry name" value="NTF2-like_dom_sf"/>
</dbReference>